<feature type="transmembrane region" description="Helical" evidence="5">
    <location>
        <begin position="43"/>
        <end position="66"/>
    </location>
</feature>
<sequence length="384" mass="42734">MTFNELSTFFDSSPVSVLIYVIVLFSIIQGIRHGAVRSAGRLFSWAGRTLLTVLALVLAAPFALWASPHVQAWAQSVSSVTPEGELKWWTEMYYSAIYLISEFSLLRFIVLFVLSYVVASIAFSLLTVLLLPEKWRRGTIVVNEKRSSWVNRLAGGGIGLLNGAIRSVIVILILFIVVSLYPSTTVTAYVEGSSLYQKSVSTVIKPLTGSFVADTLPVFTSAVEKELTGIFQRKYDVVDRSIPSDIEDAAAAIVAKETSTESKARLLYEWVGSRVTYDYSKVENYEQRGIWHEQNPEETFATRKGVCIDYARLYAVMARSQGIDVRVVTGLGYNGQGGYGPHAWNQVYLPDSEQWVPLDPTWASAGDWFNPPKFAETHIEQSVL</sequence>
<keyword evidence="2 5" id="KW-0812">Transmembrane</keyword>
<feature type="transmembrane region" description="Helical" evidence="5">
    <location>
        <begin position="153"/>
        <end position="181"/>
    </location>
</feature>
<evidence type="ECO:0000256" key="5">
    <source>
        <dbReference type="SAM" id="Phobius"/>
    </source>
</evidence>
<dbReference type="Proteomes" id="UP000094578">
    <property type="component" value="Unassembled WGS sequence"/>
</dbReference>
<feature type="transmembrane region" description="Helical" evidence="5">
    <location>
        <begin position="12"/>
        <end position="31"/>
    </location>
</feature>
<dbReference type="SUPFAM" id="SSF54001">
    <property type="entry name" value="Cysteine proteinases"/>
    <property type="match status" value="1"/>
</dbReference>
<accession>A0A1E3L9Y7</accession>
<keyword evidence="3 5" id="KW-1133">Transmembrane helix</keyword>
<comment type="subcellular location">
    <subcellularLocation>
        <location evidence="1">Membrane</location>
        <topology evidence="1">Multi-pass membrane protein</topology>
    </subcellularLocation>
</comment>
<dbReference type="Pfam" id="PF01841">
    <property type="entry name" value="Transglut_core"/>
    <property type="match status" value="1"/>
</dbReference>
<dbReference type="Gene3D" id="3.10.620.30">
    <property type="match status" value="1"/>
</dbReference>
<dbReference type="PANTHER" id="PTHR33490">
    <property type="entry name" value="BLR5614 PROTEIN-RELATED"/>
    <property type="match status" value="1"/>
</dbReference>
<dbReference type="STRING" id="1886670.PTI45_00738"/>
<evidence type="ECO:0000313" key="8">
    <source>
        <dbReference type="Proteomes" id="UP000094578"/>
    </source>
</evidence>
<dbReference type="GO" id="GO:0009403">
    <property type="term" value="P:toxin biosynthetic process"/>
    <property type="evidence" value="ECO:0007669"/>
    <property type="project" value="InterPro"/>
</dbReference>
<evidence type="ECO:0000256" key="1">
    <source>
        <dbReference type="ARBA" id="ARBA00004141"/>
    </source>
</evidence>
<dbReference type="PANTHER" id="PTHR33490:SF3">
    <property type="entry name" value="CONSERVED INTEGRAL MEMBRANE PROTEIN"/>
    <property type="match status" value="1"/>
</dbReference>
<feature type="transmembrane region" description="Helical" evidence="5">
    <location>
        <begin position="108"/>
        <end position="132"/>
    </location>
</feature>
<protein>
    <recommendedName>
        <fullName evidence="6">Transglutaminase-like domain-containing protein</fullName>
    </recommendedName>
</protein>
<organism evidence="7 8">
    <name type="scientific">Paenibacillus nuruki</name>
    <dbReference type="NCBI Taxonomy" id="1886670"/>
    <lineage>
        <taxon>Bacteria</taxon>
        <taxon>Bacillati</taxon>
        <taxon>Bacillota</taxon>
        <taxon>Bacilli</taxon>
        <taxon>Bacillales</taxon>
        <taxon>Paenibacillaceae</taxon>
        <taxon>Paenibacillus</taxon>
    </lineage>
</organism>
<evidence type="ECO:0000313" key="7">
    <source>
        <dbReference type="EMBL" id="ODP29760.1"/>
    </source>
</evidence>
<dbReference type="InterPro" id="IPR003825">
    <property type="entry name" value="Colicin-V_CvpA"/>
</dbReference>
<gene>
    <name evidence="7" type="ORF">PTI45_00738</name>
</gene>
<dbReference type="RefSeq" id="WP_069326200.1">
    <property type="nucleotide sequence ID" value="NZ_MDER01000028.1"/>
</dbReference>
<proteinExistence type="predicted"/>
<name>A0A1E3L9Y7_9BACL</name>
<dbReference type="InterPro" id="IPR002931">
    <property type="entry name" value="Transglutaminase-like"/>
</dbReference>
<comment type="caution">
    <text evidence="7">The sequence shown here is derived from an EMBL/GenBank/DDBJ whole genome shotgun (WGS) entry which is preliminary data.</text>
</comment>
<dbReference type="PATRIC" id="fig|1886670.3.peg.759"/>
<keyword evidence="8" id="KW-1185">Reference proteome</keyword>
<dbReference type="EMBL" id="MDER01000028">
    <property type="protein sequence ID" value="ODP29760.1"/>
    <property type="molecule type" value="Genomic_DNA"/>
</dbReference>
<keyword evidence="4 5" id="KW-0472">Membrane</keyword>
<evidence type="ECO:0000256" key="3">
    <source>
        <dbReference type="ARBA" id="ARBA00022989"/>
    </source>
</evidence>
<evidence type="ECO:0000259" key="6">
    <source>
        <dbReference type="SMART" id="SM00460"/>
    </source>
</evidence>
<dbReference type="Pfam" id="PF02674">
    <property type="entry name" value="Colicin_V"/>
    <property type="match status" value="1"/>
</dbReference>
<feature type="domain" description="Transglutaminase-like" evidence="6">
    <location>
        <begin position="299"/>
        <end position="362"/>
    </location>
</feature>
<dbReference type="InterPro" id="IPR038765">
    <property type="entry name" value="Papain-like_cys_pep_sf"/>
</dbReference>
<dbReference type="GO" id="GO:0016020">
    <property type="term" value="C:membrane"/>
    <property type="evidence" value="ECO:0007669"/>
    <property type="project" value="UniProtKB-SubCell"/>
</dbReference>
<evidence type="ECO:0000256" key="2">
    <source>
        <dbReference type="ARBA" id="ARBA00022692"/>
    </source>
</evidence>
<dbReference type="AlphaFoldDB" id="A0A1E3L9Y7"/>
<dbReference type="SMART" id="SM00460">
    <property type="entry name" value="TGc"/>
    <property type="match status" value="1"/>
</dbReference>
<reference evidence="7 8" key="1">
    <citation type="submission" date="2016-08" db="EMBL/GenBank/DDBJ databases">
        <title>Genome sequencing of Paenibacillus sp. TI45-13ar, isolated from Korean traditional nuruk.</title>
        <authorList>
            <person name="Kim S.-J."/>
        </authorList>
    </citation>
    <scope>NUCLEOTIDE SEQUENCE [LARGE SCALE GENOMIC DNA]</scope>
    <source>
        <strain evidence="7 8">TI45-13ar</strain>
    </source>
</reference>
<evidence type="ECO:0000256" key="4">
    <source>
        <dbReference type="ARBA" id="ARBA00023136"/>
    </source>
</evidence>